<dbReference type="InterPro" id="IPR013763">
    <property type="entry name" value="Cyclin-like_dom"/>
</dbReference>
<proteinExistence type="inferred from homology"/>
<feature type="region of interest" description="Disordered" evidence="2">
    <location>
        <begin position="289"/>
        <end position="362"/>
    </location>
</feature>
<protein>
    <recommendedName>
        <fullName evidence="3">Cyclin-like domain-containing protein</fullName>
    </recommendedName>
</protein>
<evidence type="ECO:0000313" key="4">
    <source>
        <dbReference type="EMBL" id="KAE9033233.1"/>
    </source>
</evidence>
<dbReference type="PANTHER" id="PTHR10026">
    <property type="entry name" value="CYCLIN"/>
    <property type="match status" value="1"/>
</dbReference>
<evidence type="ECO:0000313" key="6">
    <source>
        <dbReference type="Proteomes" id="UP000434957"/>
    </source>
</evidence>
<dbReference type="CDD" id="cd20546">
    <property type="entry name" value="CYCLIN_SpCG1C_ScCTK2-like_rpt2"/>
    <property type="match status" value="1"/>
</dbReference>
<evidence type="ECO:0000256" key="1">
    <source>
        <dbReference type="RuleBase" id="RU000383"/>
    </source>
</evidence>
<comment type="similarity">
    <text evidence="1">Belongs to the cyclin family.</text>
</comment>
<keyword evidence="1" id="KW-0195">Cyclin</keyword>
<accession>A0A6A3MVM7</accession>
<organism evidence="4 7">
    <name type="scientific">Phytophthora rubi</name>
    <dbReference type="NCBI Taxonomy" id="129364"/>
    <lineage>
        <taxon>Eukaryota</taxon>
        <taxon>Sar</taxon>
        <taxon>Stramenopiles</taxon>
        <taxon>Oomycota</taxon>
        <taxon>Peronosporomycetes</taxon>
        <taxon>Peronosporales</taxon>
        <taxon>Peronosporaceae</taxon>
        <taxon>Phytophthora</taxon>
    </lineage>
</organism>
<feature type="domain" description="Cyclin-like" evidence="3">
    <location>
        <begin position="38"/>
        <end position="118"/>
    </location>
</feature>
<name>A0A6A3MVM7_9STRA</name>
<evidence type="ECO:0000313" key="5">
    <source>
        <dbReference type="EMBL" id="KAE9344326.1"/>
    </source>
</evidence>
<dbReference type="InterPro" id="IPR036915">
    <property type="entry name" value="Cyclin-like_sf"/>
</dbReference>
<dbReference type="EMBL" id="QXFT01000425">
    <property type="protein sequence ID" value="KAE9344326.1"/>
    <property type="molecule type" value="Genomic_DNA"/>
</dbReference>
<feature type="compositionally biased region" description="Basic and acidic residues" evidence="2">
    <location>
        <begin position="325"/>
        <end position="346"/>
    </location>
</feature>
<dbReference type="AlphaFoldDB" id="A0A6A3MVM7"/>
<dbReference type="Pfam" id="PF00134">
    <property type="entry name" value="Cyclin_N"/>
    <property type="match status" value="1"/>
</dbReference>
<feature type="domain" description="Cyclin-like" evidence="3">
    <location>
        <begin position="162"/>
        <end position="251"/>
    </location>
</feature>
<feature type="compositionally biased region" description="Polar residues" evidence="2">
    <location>
        <begin position="297"/>
        <end position="306"/>
    </location>
</feature>
<dbReference type="FunFam" id="1.10.472.10:FF:000182">
    <property type="entry name" value="Cyclin-like protein"/>
    <property type="match status" value="1"/>
</dbReference>
<gene>
    <name evidence="4" type="ORF">PR002_g8770</name>
    <name evidence="5" type="ORF">PR003_g8525</name>
</gene>
<evidence type="ECO:0000256" key="2">
    <source>
        <dbReference type="SAM" id="MobiDB-lite"/>
    </source>
</evidence>
<dbReference type="Proteomes" id="UP000435112">
    <property type="component" value="Unassembled WGS sequence"/>
</dbReference>
<evidence type="ECO:0000259" key="3">
    <source>
        <dbReference type="SMART" id="SM00385"/>
    </source>
</evidence>
<dbReference type="InterPro" id="IPR043198">
    <property type="entry name" value="Cyclin/Ssn8"/>
</dbReference>
<evidence type="ECO:0000313" key="7">
    <source>
        <dbReference type="Proteomes" id="UP000435112"/>
    </source>
</evidence>
<dbReference type="OrthoDB" id="10264655at2759"/>
<keyword evidence="6" id="KW-1185">Reference proteome</keyword>
<dbReference type="Proteomes" id="UP000434957">
    <property type="component" value="Unassembled WGS sequence"/>
</dbReference>
<dbReference type="SUPFAM" id="SSF47954">
    <property type="entry name" value="Cyclin-like"/>
    <property type="match status" value="2"/>
</dbReference>
<reference evidence="4 7" key="1">
    <citation type="submission" date="2018-09" db="EMBL/GenBank/DDBJ databases">
        <title>Genomic investigation of the strawberry pathogen Phytophthora fragariae indicates pathogenicity is determined by transcriptional variation in three key races.</title>
        <authorList>
            <person name="Adams T.M."/>
            <person name="Armitage A.D."/>
            <person name="Sobczyk M.K."/>
            <person name="Bates H.J."/>
            <person name="Dunwell J.M."/>
            <person name="Nellist C.F."/>
            <person name="Harrison R.J."/>
        </authorList>
    </citation>
    <scope>NUCLEOTIDE SEQUENCE [LARGE SCALE GENOMIC DNA]</scope>
    <source>
        <strain evidence="4 7">SCRP324</strain>
        <strain evidence="5 6">SCRP333</strain>
    </source>
</reference>
<dbReference type="EMBL" id="QXFU01000451">
    <property type="protein sequence ID" value="KAE9033233.1"/>
    <property type="molecule type" value="Genomic_DNA"/>
</dbReference>
<dbReference type="GO" id="GO:0006357">
    <property type="term" value="P:regulation of transcription by RNA polymerase II"/>
    <property type="evidence" value="ECO:0007669"/>
    <property type="project" value="InterPro"/>
</dbReference>
<dbReference type="GO" id="GO:0016538">
    <property type="term" value="F:cyclin-dependent protein serine/threonine kinase regulator activity"/>
    <property type="evidence" value="ECO:0007669"/>
    <property type="project" value="InterPro"/>
</dbReference>
<dbReference type="SMART" id="SM00385">
    <property type="entry name" value="CYCLIN"/>
    <property type="match status" value="2"/>
</dbReference>
<dbReference type="Gene3D" id="1.10.472.10">
    <property type="entry name" value="Cyclin-like"/>
    <property type="match status" value="2"/>
</dbReference>
<comment type="caution">
    <text evidence="4">The sequence shown here is derived from an EMBL/GenBank/DDBJ whole genome shotgun (WGS) entry which is preliminary data.</text>
</comment>
<dbReference type="InterPro" id="IPR006671">
    <property type="entry name" value="Cyclin_N"/>
</dbReference>
<sequence>MAMTGDWTFTEQELRSTPSQRDGMKYADELVLRRQACDFIEKMAKALDLPKLAQISADNYLHRFYMRQSIVRYDKFLVAAACVLLGSKAEESPKKIGYVAREYIAVRKVVEKEQVFAIQKHDPQVIAGKIISMEGVVLHNLAYELTLSHPYKYINEKVDKVVRLQHLTEQQAKTQSSKIKQVAWSFLNDSAYTMACLRLESVDLAAGAVYLAGLYESYVPEDLCTASGLPWWSALVTPLHTLQDAARYLLKAYTAPYIETNVLAAGLSKLVYMFHPPKSVESPASFVEQDVVEQEHSSPMTVSSPMDSAACVTSPECGSSQGRSPYDHDFDHDVKSHAKDSEESPRETAQVPATPASLLDSFPIANDSSSADKLLGSTAATRAASTGRLSRKRGKDGENTFCSAKKFKYCL</sequence>